<name>A0A0G0W7V5_UNCC2</name>
<proteinExistence type="predicted"/>
<dbReference type="Proteomes" id="UP000033869">
    <property type="component" value="Unassembled WGS sequence"/>
</dbReference>
<sequence length="62" mass="6880">MKKEEIIRFVAGGLVALGVGMAYYIGESWLLLPLFVGVMLFQSSITKVCPMEKILTKMGKKD</sequence>
<reference evidence="3 4" key="1">
    <citation type="journal article" date="2015" name="Nature">
        <title>rRNA introns, odd ribosomes, and small enigmatic genomes across a large radiation of phyla.</title>
        <authorList>
            <person name="Brown C.T."/>
            <person name="Hug L.A."/>
            <person name="Thomas B.C."/>
            <person name="Sharon I."/>
            <person name="Castelle C.J."/>
            <person name="Singh A."/>
            <person name="Wilkins M.J."/>
            <person name="Williams K.H."/>
            <person name="Banfield J.F."/>
        </authorList>
    </citation>
    <scope>NUCLEOTIDE SEQUENCE [LARGE SCALE GENOMIC DNA]</scope>
</reference>
<evidence type="ECO:0000313" key="4">
    <source>
        <dbReference type="Proteomes" id="UP000033869"/>
    </source>
</evidence>
<dbReference type="EMBL" id="LCBL01000003">
    <property type="protein sequence ID" value="KKS09079.1"/>
    <property type="molecule type" value="Genomic_DNA"/>
</dbReference>
<comment type="caution">
    <text evidence="3">The sequence shown here is derived from an EMBL/GenBank/DDBJ whole genome shotgun (WGS) entry which is preliminary data.</text>
</comment>
<protein>
    <recommendedName>
        <fullName evidence="2">Inner membrane protein YgaP-like transmembrane domain-containing protein</fullName>
    </recommendedName>
</protein>
<feature type="domain" description="Inner membrane protein YgaP-like transmembrane" evidence="2">
    <location>
        <begin position="3"/>
        <end position="56"/>
    </location>
</feature>
<evidence type="ECO:0000313" key="3">
    <source>
        <dbReference type="EMBL" id="KKS09079.1"/>
    </source>
</evidence>
<keyword evidence="1" id="KW-1133">Transmembrane helix</keyword>
<dbReference type="InterPro" id="IPR021309">
    <property type="entry name" value="YgaP-like_TM"/>
</dbReference>
<dbReference type="AlphaFoldDB" id="A0A0G0W7V5"/>
<accession>A0A0G0W7V5</accession>
<dbReference type="Pfam" id="PF11127">
    <property type="entry name" value="YgaP-like_TM"/>
    <property type="match status" value="1"/>
</dbReference>
<dbReference type="Gene3D" id="6.10.140.1340">
    <property type="match status" value="1"/>
</dbReference>
<keyword evidence="1" id="KW-0812">Transmembrane</keyword>
<evidence type="ECO:0000256" key="1">
    <source>
        <dbReference type="SAM" id="Phobius"/>
    </source>
</evidence>
<evidence type="ECO:0000259" key="2">
    <source>
        <dbReference type="Pfam" id="PF11127"/>
    </source>
</evidence>
<feature type="transmembrane region" description="Helical" evidence="1">
    <location>
        <begin position="31"/>
        <end position="50"/>
    </location>
</feature>
<gene>
    <name evidence="3" type="ORF">UU65_C0003G0134</name>
</gene>
<keyword evidence="1" id="KW-0472">Membrane</keyword>
<organism evidence="3 4">
    <name type="scientific">candidate division CPR2 bacterium GW2011_GWC1_41_48</name>
    <dbReference type="NCBI Taxonomy" id="1618344"/>
    <lineage>
        <taxon>Bacteria</taxon>
        <taxon>Bacteria division CPR2</taxon>
    </lineage>
</organism>
<feature type="transmembrane region" description="Helical" evidence="1">
    <location>
        <begin position="7"/>
        <end position="25"/>
    </location>
</feature>